<dbReference type="GO" id="GO:0008757">
    <property type="term" value="F:S-adenosylmethionine-dependent methyltransferase activity"/>
    <property type="evidence" value="ECO:0007669"/>
    <property type="project" value="InterPro"/>
</dbReference>
<organism evidence="3 5">
    <name type="scientific">Glycomyces lechevalierae</name>
    <dbReference type="NCBI Taxonomy" id="256034"/>
    <lineage>
        <taxon>Bacteria</taxon>
        <taxon>Bacillati</taxon>
        <taxon>Actinomycetota</taxon>
        <taxon>Actinomycetes</taxon>
        <taxon>Glycomycetales</taxon>
        <taxon>Glycomycetaceae</taxon>
        <taxon>Glycomyces</taxon>
    </lineage>
</organism>
<name>A0A9X3PIP7_9ACTN</name>
<dbReference type="CDD" id="cd02440">
    <property type="entry name" value="AdoMet_MTases"/>
    <property type="match status" value="1"/>
</dbReference>
<keyword evidence="1" id="KW-0808">Transferase</keyword>
<proteinExistence type="predicted"/>
<dbReference type="AlphaFoldDB" id="A0A9X3PIP7"/>
<dbReference type="SUPFAM" id="SSF53335">
    <property type="entry name" value="S-adenosyl-L-methionine-dependent methyltransferases"/>
    <property type="match status" value="1"/>
</dbReference>
<keyword evidence="3" id="KW-0489">Methyltransferase</keyword>
<keyword evidence="4" id="KW-0830">Ubiquinone</keyword>
<dbReference type="RefSeq" id="WP_270122470.1">
    <property type="nucleotide sequence ID" value="NZ_BAAAOM010000001.1"/>
</dbReference>
<dbReference type="PANTHER" id="PTHR44068">
    <property type="entry name" value="ZGC:194242"/>
    <property type="match status" value="1"/>
</dbReference>
<keyword evidence="6" id="KW-1185">Reference proteome</keyword>
<reference evidence="3" key="1">
    <citation type="submission" date="2022-12" db="EMBL/GenBank/DDBJ databases">
        <title>Gycomyces niveus sp.nov., a novel actinomycete isolated from soil in Shouguang.</title>
        <authorList>
            <person name="Yang X."/>
        </authorList>
    </citation>
    <scope>NUCLEOTIDE SEQUENCE</scope>
    <source>
        <strain evidence="3">DSM 44724</strain>
    </source>
</reference>
<gene>
    <name evidence="4" type="ORF">J2S69_004557</name>
    <name evidence="3" type="ORF">O2L01_13510</name>
</gene>
<dbReference type="InterPro" id="IPR013216">
    <property type="entry name" value="Methyltransf_11"/>
</dbReference>
<evidence type="ECO:0000313" key="4">
    <source>
        <dbReference type="EMBL" id="MDR7340838.1"/>
    </source>
</evidence>
<dbReference type="GO" id="GO:0032259">
    <property type="term" value="P:methylation"/>
    <property type="evidence" value="ECO:0007669"/>
    <property type="project" value="UniProtKB-KW"/>
</dbReference>
<evidence type="ECO:0000259" key="2">
    <source>
        <dbReference type="Pfam" id="PF08241"/>
    </source>
</evidence>
<dbReference type="EMBL" id="JAPZVQ010000007">
    <property type="protein sequence ID" value="MDA1386005.1"/>
    <property type="molecule type" value="Genomic_DNA"/>
</dbReference>
<sequence length="268" mass="29176">MEPESDAQAQRDLMYGQFDLGSLSIFSGSFINFGYWGDLEPDREITAEERVESHAELYRQVATSLEPEPGDRLLELGCGLGVGTALVASEYDVLVSGMDRSATQLERALTINAEAIEALGGALSFVQGSVTDLSWGDASVDGVYAVEVLQHVDDLAAVAREVYRVLRPGGRFATATFFAPDGAEAAPVAELLETVASGADVIRPVGEFAADLTAAGFADVAVESIGEHVWRQLDRWIAQTEFRVSWARNWLRCYENGLIDYYLVTARR</sequence>
<feature type="domain" description="Methyltransferase type 11" evidence="2">
    <location>
        <begin position="74"/>
        <end position="173"/>
    </location>
</feature>
<evidence type="ECO:0000313" key="5">
    <source>
        <dbReference type="Proteomes" id="UP001145799"/>
    </source>
</evidence>
<dbReference type="Pfam" id="PF08241">
    <property type="entry name" value="Methyltransf_11"/>
    <property type="match status" value="1"/>
</dbReference>
<dbReference type="Proteomes" id="UP001145799">
    <property type="component" value="Unassembled WGS sequence"/>
</dbReference>
<protein>
    <submittedName>
        <fullName evidence="3">Methyltransferase domain-containing protein</fullName>
    </submittedName>
    <submittedName>
        <fullName evidence="4">Ubiquinone/menaquinone biosynthesis C-methylase UbiE</fullName>
    </submittedName>
</protein>
<reference evidence="4 6" key="2">
    <citation type="submission" date="2023-07" db="EMBL/GenBank/DDBJ databases">
        <title>Sequencing the genomes of 1000 actinobacteria strains.</title>
        <authorList>
            <person name="Klenk H.-P."/>
        </authorList>
    </citation>
    <scope>NUCLEOTIDE SEQUENCE [LARGE SCALE GENOMIC DNA]</scope>
    <source>
        <strain evidence="4 6">DSM 44724</strain>
    </source>
</reference>
<dbReference type="InterPro" id="IPR050447">
    <property type="entry name" value="Erg6_SMT_methyltransf"/>
</dbReference>
<dbReference type="PANTHER" id="PTHR44068:SF11">
    <property type="entry name" value="GERANYL DIPHOSPHATE 2-C-METHYLTRANSFERASE"/>
    <property type="match status" value="1"/>
</dbReference>
<evidence type="ECO:0000256" key="1">
    <source>
        <dbReference type="ARBA" id="ARBA00022679"/>
    </source>
</evidence>
<accession>A0A9X3PIP7</accession>
<dbReference type="Proteomes" id="UP001183604">
    <property type="component" value="Unassembled WGS sequence"/>
</dbReference>
<evidence type="ECO:0000313" key="3">
    <source>
        <dbReference type="EMBL" id="MDA1386005.1"/>
    </source>
</evidence>
<dbReference type="Gene3D" id="3.40.50.150">
    <property type="entry name" value="Vaccinia Virus protein VP39"/>
    <property type="match status" value="1"/>
</dbReference>
<evidence type="ECO:0000313" key="6">
    <source>
        <dbReference type="Proteomes" id="UP001183604"/>
    </source>
</evidence>
<dbReference type="InterPro" id="IPR029063">
    <property type="entry name" value="SAM-dependent_MTases_sf"/>
</dbReference>
<comment type="caution">
    <text evidence="3">The sequence shown here is derived from an EMBL/GenBank/DDBJ whole genome shotgun (WGS) entry which is preliminary data.</text>
</comment>
<dbReference type="EMBL" id="JAVDYD010000001">
    <property type="protein sequence ID" value="MDR7340838.1"/>
    <property type="molecule type" value="Genomic_DNA"/>
</dbReference>